<dbReference type="AlphaFoldDB" id="A0A517MKJ7"/>
<dbReference type="SUPFAM" id="SSF142433">
    <property type="entry name" value="CinA-like"/>
    <property type="match status" value="1"/>
</dbReference>
<dbReference type="Pfam" id="PF02464">
    <property type="entry name" value="CinA"/>
    <property type="match status" value="1"/>
</dbReference>
<organism evidence="2 3">
    <name type="scientific">Roseimaritima multifibrata</name>
    <dbReference type="NCBI Taxonomy" id="1930274"/>
    <lineage>
        <taxon>Bacteria</taxon>
        <taxon>Pseudomonadati</taxon>
        <taxon>Planctomycetota</taxon>
        <taxon>Planctomycetia</taxon>
        <taxon>Pirellulales</taxon>
        <taxon>Pirellulaceae</taxon>
        <taxon>Roseimaritima</taxon>
    </lineage>
</organism>
<dbReference type="EC" id="3.5.1.42" evidence="2"/>
<dbReference type="InterPro" id="IPR036653">
    <property type="entry name" value="CinA-like_C"/>
</dbReference>
<protein>
    <submittedName>
        <fullName evidence="2">Nicotinamide-nucleotide amidohydrolase PncC</fullName>
        <ecNumber evidence="2">3.5.1.42</ecNumber>
    </submittedName>
</protein>
<feature type="domain" description="CinA C-terminal" evidence="1">
    <location>
        <begin position="3"/>
        <end position="149"/>
    </location>
</feature>
<sequence>MNEAAQALATILAQRNAKIVFAESCTAGLVSATLAAIPGISNYLCGSAVTYREATKAAWLGVSEKQMALETAVCAEVALQMASGVLAKTAEADLAVSITGHLGPGAPEALDGCLYIGVALSERLVGSSVEEGPEQPPRARNQVSRHVLAPMDRIARQQAAARQVLQVAREVLLAIEGKRNCFPGSDEFGQV</sequence>
<evidence type="ECO:0000313" key="2">
    <source>
        <dbReference type="EMBL" id="QDS95394.1"/>
    </source>
</evidence>
<reference evidence="2 3" key="1">
    <citation type="submission" date="2019-02" db="EMBL/GenBank/DDBJ databases">
        <title>Deep-cultivation of Planctomycetes and their phenomic and genomic characterization uncovers novel biology.</title>
        <authorList>
            <person name="Wiegand S."/>
            <person name="Jogler M."/>
            <person name="Boedeker C."/>
            <person name="Pinto D."/>
            <person name="Vollmers J."/>
            <person name="Rivas-Marin E."/>
            <person name="Kohn T."/>
            <person name="Peeters S.H."/>
            <person name="Heuer A."/>
            <person name="Rast P."/>
            <person name="Oberbeckmann S."/>
            <person name="Bunk B."/>
            <person name="Jeske O."/>
            <person name="Meyerdierks A."/>
            <person name="Storesund J.E."/>
            <person name="Kallscheuer N."/>
            <person name="Luecker S."/>
            <person name="Lage O.M."/>
            <person name="Pohl T."/>
            <person name="Merkel B.J."/>
            <person name="Hornburger P."/>
            <person name="Mueller R.-W."/>
            <person name="Bruemmer F."/>
            <person name="Labrenz M."/>
            <person name="Spormann A.M."/>
            <person name="Op den Camp H."/>
            <person name="Overmann J."/>
            <person name="Amann R."/>
            <person name="Jetten M.S.M."/>
            <person name="Mascher T."/>
            <person name="Medema M.H."/>
            <person name="Devos D.P."/>
            <person name="Kaster A.-K."/>
            <person name="Ovreas L."/>
            <person name="Rohde M."/>
            <person name="Galperin M.Y."/>
            <person name="Jogler C."/>
        </authorList>
    </citation>
    <scope>NUCLEOTIDE SEQUENCE [LARGE SCALE GENOMIC DNA]</scope>
    <source>
        <strain evidence="2 3">FF011L</strain>
    </source>
</reference>
<gene>
    <name evidence="2" type="primary">pncC</name>
    <name evidence="2" type="ORF">FF011L_41900</name>
</gene>
<dbReference type="Gene3D" id="3.90.950.20">
    <property type="entry name" value="CinA-like"/>
    <property type="match status" value="1"/>
</dbReference>
<name>A0A517MKJ7_9BACT</name>
<dbReference type="OrthoDB" id="281405at2"/>
<dbReference type="EMBL" id="CP036262">
    <property type="protein sequence ID" value="QDS95394.1"/>
    <property type="molecule type" value="Genomic_DNA"/>
</dbReference>
<evidence type="ECO:0000259" key="1">
    <source>
        <dbReference type="Pfam" id="PF02464"/>
    </source>
</evidence>
<dbReference type="Proteomes" id="UP000320672">
    <property type="component" value="Chromosome"/>
</dbReference>
<dbReference type="RefSeq" id="WP_145353504.1">
    <property type="nucleotide sequence ID" value="NZ_CP036262.1"/>
</dbReference>
<proteinExistence type="predicted"/>
<keyword evidence="2" id="KW-0378">Hydrolase</keyword>
<dbReference type="GO" id="GO:0019159">
    <property type="term" value="F:nicotinamide-nucleotide amidase activity"/>
    <property type="evidence" value="ECO:0007669"/>
    <property type="project" value="UniProtKB-EC"/>
</dbReference>
<dbReference type="NCBIfam" id="TIGR00199">
    <property type="entry name" value="PncC_domain"/>
    <property type="match status" value="1"/>
</dbReference>
<dbReference type="KEGG" id="rml:FF011L_41900"/>
<dbReference type="InterPro" id="IPR008136">
    <property type="entry name" value="CinA_C"/>
</dbReference>
<evidence type="ECO:0000313" key="3">
    <source>
        <dbReference type="Proteomes" id="UP000320672"/>
    </source>
</evidence>
<keyword evidence="3" id="KW-1185">Reference proteome</keyword>
<accession>A0A517MKJ7</accession>